<dbReference type="Gene3D" id="1.10.300.10">
    <property type="entry name" value="Adenylosuccinate Synthetase, subunit A, domain 2"/>
    <property type="match status" value="1"/>
</dbReference>
<evidence type="ECO:0000256" key="6">
    <source>
        <dbReference type="ARBA" id="ARBA00023134"/>
    </source>
</evidence>
<reference evidence="8 9" key="1">
    <citation type="submission" date="2014-07" db="EMBL/GenBank/DDBJ databases">
        <title>Comparative genomic insights into amoeba endosymbionts belonging to the families of Holosporaceae and Candidatus Midichloriaceae within Rickettsiales.</title>
        <authorList>
            <person name="Wang Z."/>
            <person name="Wu M."/>
        </authorList>
    </citation>
    <scope>NUCLEOTIDE SEQUENCE [LARGE SCALE GENOMIC DNA]</scope>
    <source>
        <strain evidence="8">PRA3</strain>
    </source>
</reference>
<dbReference type="InterPro" id="IPR001114">
    <property type="entry name" value="Adenylosuccinate_synthetase"/>
</dbReference>
<comment type="subunit">
    <text evidence="7">Homodimer.</text>
</comment>
<evidence type="ECO:0000313" key="9">
    <source>
        <dbReference type="Proteomes" id="UP000028926"/>
    </source>
</evidence>
<keyword evidence="4 7" id="KW-0658">Purine biosynthesis</keyword>
<dbReference type="SUPFAM" id="SSF52540">
    <property type="entry name" value="P-loop containing nucleoside triphosphate hydrolases"/>
    <property type="match status" value="1"/>
</dbReference>
<dbReference type="GO" id="GO:0005525">
    <property type="term" value="F:GTP binding"/>
    <property type="evidence" value="ECO:0007669"/>
    <property type="project" value="UniProtKB-UniRule"/>
</dbReference>
<dbReference type="Proteomes" id="UP000028926">
    <property type="component" value="Chromosome"/>
</dbReference>
<dbReference type="InterPro" id="IPR027417">
    <property type="entry name" value="P-loop_NTPase"/>
</dbReference>
<evidence type="ECO:0000256" key="4">
    <source>
        <dbReference type="ARBA" id="ARBA00022755"/>
    </source>
</evidence>
<dbReference type="OrthoDB" id="9807553at2"/>
<dbReference type="eggNOG" id="COG0104">
    <property type="taxonomic scope" value="Bacteria"/>
</dbReference>
<dbReference type="GO" id="GO:0044208">
    <property type="term" value="P:'de novo' AMP biosynthetic process"/>
    <property type="evidence" value="ECO:0007669"/>
    <property type="project" value="UniProtKB-UniRule"/>
</dbReference>
<dbReference type="Pfam" id="PF00709">
    <property type="entry name" value="Adenylsucc_synt"/>
    <property type="match status" value="2"/>
</dbReference>
<dbReference type="InterPro" id="IPR042109">
    <property type="entry name" value="Adenylosuccinate_synth_dom1"/>
</dbReference>
<keyword evidence="9" id="KW-1185">Reference proteome</keyword>
<evidence type="ECO:0000256" key="3">
    <source>
        <dbReference type="ARBA" id="ARBA00022741"/>
    </source>
</evidence>
<comment type="subcellular location">
    <subcellularLocation>
        <location evidence="7">Cytoplasm</location>
    </subcellularLocation>
</comment>
<comment type="pathway">
    <text evidence="7">Purine metabolism; AMP biosynthesis via de novo pathway; AMP from IMP: step 1/2.</text>
</comment>
<comment type="cofactor">
    <cofactor evidence="7">
        <name>Mg(2+)</name>
        <dbReference type="ChEBI" id="CHEBI:18420"/>
    </cofactor>
    <text evidence="7">Binds 1 Mg(2+) ion per subunit.</text>
</comment>
<dbReference type="PANTHER" id="PTHR11846">
    <property type="entry name" value="ADENYLOSUCCINATE SYNTHETASE"/>
    <property type="match status" value="1"/>
</dbReference>
<dbReference type="InterPro" id="IPR042110">
    <property type="entry name" value="Adenylosuccinate_synth_dom2"/>
</dbReference>
<comment type="function">
    <text evidence="7">Plays an important role in the de novo pathway of purine nucleotide biosynthesis. Catalyzes the first committed step in the biosynthesis of AMP from IMP.</text>
</comment>
<accession>A0A077AVS8</accession>
<keyword evidence="6 7" id="KW-0342">GTP-binding</keyword>
<dbReference type="KEGG" id="paca:ID47_06640"/>
<organism evidence="8 9">
    <name type="scientific">Candidatus Odyssella acanthamoebae</name>
    <dbReference type="NCBI Taxonomy" id="91604"/>
    <lineage>
        <taxon>Bacteria</taxon>
        <taxon>Pseudomonadati</taxon>
        <taxon>Pseudomonadota</taxon>
        <taxon>Alphaproteobacteria</taxon>
        <taxon>Holosporales</taxon>
        <taxon>Candidatus Paracaedibacteraceae</taxon>
        <taxon>Candidatus Odyssella</taxon>
    </lineage>
</organism>
<dbReference type="GO" id="GO:0046040">
    <property type="term" value="P:IMP metabolic process"/>
    <property type="evidence" value="ECO:0007669"/>
    <property type="project" value="TreeGrafter"/>
</dbReference>
<dbReference type="UniPathway" id="UPA00075">
    <property type="reaction ID" value="UER00335"/>
</dbReference>
<dbReference type="PANTHER" id="PTHR11846:SF0">
    <property type="entry name" value="ADENYLOSUCCINATE SYNTHETASE"/>
    <property type="match status" value="1"/>
</dbReference>
<dbReference type="HOGENOM" id="CLU_728984_0_0_5"/>
<dbReference type="RefSeq" id="WP_038464947.1">
    <property type="nucleotide sequence ID" value="NZ_CP008941.1"/>
</dbReference>
<comment type="caution">
    <text evidence="7">Lacks conserved residue(s) required for the propagation of feature annotation.</text>
</comment>
<dbReference type="Gene3D" id="3.90.170.10">
    <property type="entry name" value="Adenylosuccinate Synthetase, subunit A, domain 3"/>
    <property type="match status" value="1"/>
</dbReference>
<dbReference type="AlphaFoldDB" id="A0A077AVS8"/>
<evidence type="ECO:0000256" key="1">
    <source>
        <dbReference type="ARBA" id="ARBA00022598"/>
    </source>
</evidence>
<protein>
    <recommendedName>
        <fullName evidence="7">Adenylosuccinate synthetase</fullName>
        <shortName evidence="7">AMPSase</shortName>
        <shortName evidence="7">AdSS</shortName>
        <ecNumber evidence="7">6.3.4.4</ecNumber>
    </recommendedName>
    <alternativeName>
        <fullName evidence="7">IMP--aspartate ligase</fullName>
    </alternativeName>
</protein>
<evidence type="ECO:0000313" key="8">
    <source>
        <dbReference type="EMBL" id="AIK96491.1"/>
    </source>
</evidence>
<dbReference type="Gene3D" id="3.40.440.10">
    <property type="entry name" value="Adenylosuccinate Synthetase, subunit A, domain 1"/>
    <property type="match status" value="1"/>
</dbReference>
<dbReference type="GO" id="GO:0005737">
    <property type="term" value="C:cytoplasm"/>
    <property type="evidence" value="ECO:0007669"/>
    <property type="project" value="UniProtKB-SubCell"/>
</dbReference>
<keyword evidence="3 7" id="KW-0547">Nucleotide-binding</keyword>
<keyword evidence="2 7" id="KW-0479">Metal-binding</keyword>
<dbReference type="EC" id="6.3.4.4" evidence="7"/>
<dbReference type="HAMAP" id="MF_00011">
    <property type="entry name" value="Adenylosucc_synth"/>
    <property type="match status" value="1"/>
</dbReference>
<evidence type="ECO:0000256" key="5">
    <source>
        <dbReference type="ARBA" id="ARBA00022842"/>
    </source>
</evidence>
<comment type="similarity">
    <text evidence="7">Belongs to the adenylosuccinate synthetase family.</text>
</comment>
<gene>
    <name evidence="7" type="primary">purA</name>
    <name evidence="8" type="ORF">ID47_06640</name>
</gene>
<dbReference type="EMBL" id="CP008941">
    <property type="protein sequence ID" value="AIK96491.1"/>
    <property type="molecule type" value="Genomic_DNA"/>
</dbReference>
<feature type="binding site" evidence="7">
    <location>
        <begin position="358"/>
        <end position="360"/>
    </location>
    <ligand>
        <name>GTP</name>
        <dbReference type="ChEBI" id="CHEBI:37565"/>
    </ligand>
</feature>
<name>A0A077AVS8_9PROT</name>
<dbReference type="STRING" id="91604.ID47_06640"/>
<feature type="binding site" description="in other chain" evidence="7">
    <location>
        <position position="250"/>
    </location>
    <ligand>
        <name>IMP</name>
        <dbReference type="ChEBI" id="CHEBI:58053"/>
        <note>ligand shared between dimeric partners</note>
    </ligand>
</feature>
<dbReference type="SMART" id="SM00788">
    <property type="entry name" value="Adenylsucc_synt"/>
    <property type="match status" value="1"/>
</dbReference>
<evidence type="ECO:0000256" key="7">
    <source>
        <dbReference type="HAMAP-Rule" id="MF_00011"/>
    </source>
</evidence>
<evidence type="ECO:0000256" key="2">
    <source>
        <dbReference type="ARBA" id="ARBA00022723"/>
    </source>
</evidence>
<feature type="binding site" evidence="7">
    <location>
        <position position="251"/>
    </location>
    <ligand>
        <name>GTP</name>
        <dbReference type="ChEBI" id="CHEBI:37565"/>
    </ligand>
</feature>
<keyword evidence="5 7" id="KW-0460">Magnesium</keyword>
<dbReference type="GO" id="GO:0004019">
    <property type="term" value="F:adenylosuccinate synthase activity"/>
    <property type="evidence" value="ECO:0007669"/>
    <property type="project" value="UniProtKB-UniRule"/>
</dbReference>
<dbReference type="InterPro" id="IPR042111">
    <property type="entry name" value="Adenylosuccinate_synth_dom3"/>
</dbReference>
<dbReference type="GO" id="GO:0000287">
    <property type="term" value="F:magnesium ion binding"/>
    <property type="evidence" value="ECO:0007669"/>
    <property type="project" value="UniProtKB-UniRule"/>
</dbReference>
<keyword evidence="1 7" id="KW-0436">Ligase</keyword>
<proteinExistence type="inferred from homology"/>
<sequence>MFKKAFLIFTSLLISTDTSNGYAKGKIAKSVTIISTQSCDKAKNKITDLLADKATVIYRLAIDTNAGSNLIPSAITKENVLCILGSGITINAEALTHEIQKNEANGIKISPQNLKIAADAPLSLPIQHALENIGADQMGTIKIFAKDLVGLDQEENSAVFKEKVEKIMILHNALRRSYGKPELKTSVVISFFKEYAPKIVPYISDVTVELIKFHTTDQPILIDGNKDANLGFKFKDNLIMDVVDLYKAAQREDGCLDLFTLKRLIKINGISALALANGEMLDGFGTVKVCMGYEVNGEPLEGLPLEPALQAQVKPIYKEFKGWKNTKGVKIYQDLDHNYRIFIKFLEKETELPVAIISTGPSARDTVMRQNPFTMKLGE</sequence>
<keyword evidence="7" id="KW-0963">Cytoplasm</keyword>
<comment type="catalytic activity">
    <reaction evidence="7">
        <text>IMP + L-aspartate + GTP = N(6)-(1,2-dicarboxyethyl)-AMP + GDP + phosphate + 2 H(+)</text>
        <dbReference type="Rhea" id="RHEA:15753"/>
        <dbReference type="ChEBI" id="CHEBI:15378"/>
        <dbReference type="ChEBI" id="CHEBI:29991"/>
        <dbReference type="ChEBI" id="CHEBI:37565"/>
        <dbReference type="ChEBI" id="CHEBI:43474"/>
        <dbReference type="ChEBI" id="CHEBI:57567"/>
        <dbReference type="ChEBI" id="CHEBI:58053"/>
        <dbReference type="ChEBI" id="CHEBI:58189"/>
        <dbReference type="EC" id="6.3.4.4"/>
    </reaction>
</comment>